<name>A7A9C4_BIFAD</name>
<organism evidence="1 2">
    <name type="scientific">Bifidobacterium adolescentis L2-32</name>
    <dbReference type="NCBI Taxonomy" id="411481"/>
    <lineage>
        <taxon>Bacteria</taxon>
        <taxon>Bacillati</taxon>
        <taxon>Actinomycetota</taxon>
        <taxon>Actinomycetes</taxon>
        <taxon>Bifidobacteriales</taxon>
        <taxon>Bifidobacteriaceae</taxon>
        <taxon>Bifidobacterium</taxon>
    </lineage>
</organism>
<dbReference type="Proteomes" id="UP000003773">
    <property type="component" value="Unassembled WGS sequence"/>
</dbReference>
<reference evidence="1 2" key="1">
    <citation type="submission" date="2007-04" db="EMBL/GenBank/DDBJ databases">
        <authorList>
            <person name="Fulton L."/>
            <person name="Clifton S."/>
            <person name="Fulton B."/>
            <person name="Xu J."/>
            <person name="Minx P."/>
            <person name="Pepin K.H."/>
            <person name="Johnson M."/>
            <person name="Thiruvilangam P."/>
            <person name="Bhonagiri V."/>
            <person name="Nash W.E."/>
            <person name="Mardis E.R."/>
            <person name="Wilson R.K."/>
        </authorList>
    </citation>
    <scope>NUCLEOTIDE SEQUENCE [LARGE SCALE GENOMIC DNA]</scope>
    <source>
        <strain evidence="1 2">L2-32</strain>
    </source>
</reference>
<proteinExistence type="predicted"/>
<evidence type="ECO:0000313" key="1">
    <source>
        <dbReference type="EMBL" id="EDN82338.1"/>
    </source>
</evidence>
<reference evidence="1 2" key="2">
    <citation type="submission" date="2007-05" db="EMBL/GenBank/DDBJ databases">
        <title>Draft genome sequence of Bifidobacterium adolescentis (L2-32).</title>
        <authorList>
            <person name="Sudarsanam P."/>
            <person name="Ley R."/>
            <person name="Guruge J."/>
            <person name="Turnbaugh P.J."/>
            <person name="Mahowald M."/>
            <person name="Liep D."/>
            <person name="Gordon J."/>
        </authorList>
    </citation>
    <scope>NUCLEOTIDE SEQUENCE [LARGE SCALE GENOMIC DNA]</scope>
    <source>
        <strain evidence="1 2">L2-32</strain>
    </source>
</reference>
<dbReference type="HOGENOM" id="CLU_3096074_0_0_11"/>
<gene>
    <name evidence="1" type="ORF">BIFADO_02471</name>
</gene>
<protein>
    <submittedName>
        <fullName evidence="1">Uncharacterized protein</fullName>
    </submittedName>
</protein>
<dbReference type="EMBL" id="AAXD02000074">
    <property type="protein sequence ID" value="EDN82338.1"/>
    <property type="molecule type" value="Genomic_DNA"/>
</dbReference>
<evidence type="ECO:0000313" key="2">
    <source>
        <dbReference type="Proteomes" id="UP000003773"/>
    </source>
</evidence>
<dbReference type="AlphaFoldDB" id="A7A9C4"/>
<comment type="caution">
    <text evidence="1">The sequence shown here is derived from an EMBL/GenBank/DDBJ whole genome shotgun (WGS) entry which is preliminary data.</text>
</comment>
<accession>A7A9C4</accession>
<sequence>MESKHVRFAPNGKPENIWSQAGYSRKLGSVQGIEVVQPSICGFSYYLIFSF</sequence>